<gene>
    <name evidence="2" type="ORF">VB264_17555</name>
</gene>
<reference evidence="2 3" key="1">
    <citation type="submission" date="2023-12" db="EMBL/GenBank/DDBJ databases">
        <title>Novel species of the genus Arcicella isolated from rivers.</title>
        <authorList>
            <person name="Lu H."/>
        </authorList>
    </citation>
    <scope>NUCLEOTIDE SEQUENCE [LARGE SCALE GENOMIC DNA]</scope>
    <source>
        <strain evidence="2 3">LMG 21963</strain>
    </source>
</reference>
<dbReference type="RefSeq" id="WP_323251378.1">
    <property type="nucleotide sequence ID" value="NZ_JAYFUL010000033.1"/>
</dbReference>
<feature type="compositionally biased region" description="Low complexity" evidence="1">
    <location>
        <begin position="125"/>
        <end position="146"/>
    </location>
</feature>
<evidence type="ECO:0000313" key="3">
    <source>
        <dbReference type="Proteomes" id="UP001304671"/>
    </source>
</evidence>
<dbReference type="EMBL" id="JAYFUL010000033">
    <property type="protein sequence ID" value="MEA5259609.1"/>
    <property type="molecule type" value="Genomic_DNA"/>
</dbReference>
<accession>A0ABU5QSG5</accession>
<protein>
    <submittedName>
        <fullName evidence="2">Uncharacterized protein</fullName>
    </submittedName>
</protein>
<name>A0ABU5QSG5_9BACT</name>
<evidence type="ECO:0000313" key="2">
    <source>
        <dbReference type="EMBL" id="MEA5259609.1"/>
    </source>
</evidence>
<feature type="region of interest" description="Disordered" evidence="1">
    <location>
        <begin position="119"/>
        <end position="146"/>
    </location>
</feature>
<dbReference type="Proteomes" id="UP001304671">
    <property type="component" value="Unassembled WGS sequence"/>
</dbReference>
<comment type="caution">
    <text evidence="2">The sequence shown here is derived from an EMBL/GenBank/DDBJ whole genome shotgun (WGS) entry which is preliminary data.</text>
</comment>
<evidence type="ECO:0000256" key="1">
    <source>
        <dbReference type="SAM" id="MobiDB-lite"/>
    </source>
</evidence>
<sequence length="146" mass="16011">MEINTNGLTPAELRDGVAQGGKFVFFKHTISIILITFRQTSDIYYIEPGGSTFTHSWTSILINLFLGWWGIPWGPIYTIGALYNNFSGGEDVTEVVMSQINNNDSSYGTGTTYNIPGQGNGTSQPTYNIPNTGTTNGNNTYNIPRN</sequence>
<proteinExistence type="predicted"/>
<organism evidence="2 3">
    <name type="scientific">Arcicella aquatica</name>
    <dbReference type="NCBI Taxonomy" id="217141"/>
    <lineage>
        <taxon>Bacteria</taxon>
        <taxon>Pseudomonadati</taxon>
        <taxon>Bacteroidota</taxon>
        <taxon>Cytophagia</taxon>
        <taxon>Cytophagales</taxon>
        <taxon>Flectobacillaceae</taxon>
        <taxon>Arcicella</taxon>
    </lineage>
</organism>
<keyword evidence="3" id="KW-1185">Reference proteome</keyword>